<evidence type="ECO:0000313" key="1">
    <source>
        <dbReference type="EMBL" id="QOX64278.1"/>
    </source>
</evidence>
<dbReference type="Proteomes" id="UP000594014">
    <property type="component" value="Chromosome"/>
</dbReference>
<sequence length="661" mass="75094">MKKQGGLMVTLEEKKHWWEEYTYHGRIHENVPEAIAISWKKCRQANVDPFDGRGKRVSEAILDSILKENKWLMEIAEPIMQNLFNLVMNSHFLLVITDSCGYILDTIGDTDVNKKAENLRFERGMLWSDEEVGSNAIGIALDQNLQIQMAGADHYCLTHHEWTCAAAPIHGLDGQVVGCINISGNAEEMHCHSLGIVAAAAFAIETQIRQRHSYDLMYTALNSSSDGIILLDLDFRSIWMNEAAKNILGTSLDELGRYDFRKIMTEFNWENEERWKSGRPSSRTDCKLKLNDQIFGCSASVSPILSDGRVTGFSVSFNKLEALFKTVNKVTGNHASYTFDDIYFKDPLMGRTLQMAQKYAKYDGCILIEGESGTGKELFAQAIHNASSRSEGPFVAVNSSSLPRDLVESELFGYERGAFTGALKEGKPGKFELADHGTIFLDEIGEMPLEFQAKLLRVAQLHSVQRLGGKYEKKLDLRIIVATNRNLKEEVLQKRFREDLYFRFNVLKLNIPPLRERPEDIACCAQRFLNHFNDRYPDQKKEITEGFIRSLQAYDWPGNVRELQNYIEKTFYLSQNTFLSDQIPLVDSGEPVGLEQTEKTRNRKAGLTLEQIETENIMEMLKDCGGSVELAAERLAISRAALYRRLKKYGINTRELRGKTV</sequence>
<gene>
    <name evidence="1" type="ORF">FRZ06_13470</name>
</gene>
<protein>
    <submittedName>
        <fullName evidence="1">PAS domain-containing protein</fullName>
    </submittedName>
</protein>
<keyword evidence="2" id="KW-1185">Reference proteome</keyword>
<proteinExistence type="predicted"/>
<name>A0ACD1AD98_9FIRM</name>
<accession>A0ACD1AD98</accession>
<dbReference type="EMBL" id="CP042469">
    <property type="protein sequence ID" value="QOX64278.1"/>
    <property type="molecule type" value="Genomic_DNA"/>
</dbReference>
<evidence type="ECO:0000313" key="2">
    <source>
        <dbReference type="Proteomes" id="UP000594014"/>
    </source>
</evidence>
<organism evidence="1 2">
    <name type="scientific">Anoxybacterium hadale</name>
    <dbReference type="NCBI Taxonomy" id="3408580"/>
    <lineage>
        <taxon>Bacteria</taxon>
        <taxon>Bacillati</taxon>
        <taxon>Bacillota</taxon>
        <taxon>Clostridia</taxon>
        <taxon>Peptostreptococcales</taxon>
        <taxon>Anaerovoracaceae</taxon>
        <taxon>Anoxybacterium</taxon>
    </lineage>
</organism>
<reference evidence="1" key="1">
    <citation type="submission" date="2019-08" db="EMBL/GenBank/DDBJ databases">
        <title>Genome sequence of Clostridiales bacterium MT110.</title>
        <authorList>
            <person name="Cao J."/>
        </authorList>
    </citation>
    <scope>NUCLEOTIDE SEQUENCE</scope>
    <source>
        <strain evidence="1">MT110</strain>
    </source>
</reference>